<keyword evidence="3" id="KW-1185">Reference proteome</keyword>
<comment type="caution">
    <text evidence="2">The sequence shown here is derived from an EMBL/GenBank/DDBJ whole genome shotgun (WGS) entry which is preliminary data.</text>
</comment>
<dbReference type="InterPro" id="IPR003676">
    <property type="entry name" value="SAUR_fam"/>
</dbReference>
<organism evidence="2 3">
    <name type="scientific">Tripterygium wilfordii</name>
    <name type="common">Thunder God vine</name>
    <dbReference type="NCBI Taxonomy" id="458696"/>
    <lineage>
        <taxon>Eukaryota</taxon>
        <taxon>Viridiplantae</taxon>
        <taxon>Streptophyta</taxon>
        <taxon>Embryophyta</taxon>
        <taxon>Tracheophyta</taxon>
        <taxon>Spermatophyta</taxon>
        <taxon>Magnoliopsida</taxon>
        <taxon>eudicotyledons</taxon>
        <taxon>Gunneridae</taxon>
        <taxon>Pentapetalae</taxon>
        <taxon>rosids</taxon>
        <taxon>fabids</taxon>
        <taxon>Celastrales</taxon>
        <taxon>Celastraceae</taxon>
        <taxon>Tripterygium</taxon>
    </lineage>
</organism>
<gene>
    <name evidence="2" type="ORF">HS088_TW12G00467</name>
</gene>
<dbReference type="InParanoid" id="A0A7J7CYT2"/>
<dbReference type="PANTHER" id="PTHR31374:SF216">
    <property type="entry name" value="SAUR-LIKE AUXIN-RESPONSIVE PROTEIN FAMILY"/>
    <property type="match status" value="1"/>
</dbReference>
<dbReference type="GO" id="GO:0009733">
    <property type="term" value="P:response to auxin"/>
    <property type="evidence" value="ECO:0007669"/>
    <property type="project" value="InterPro"/>
</dbReference>
<sequence>MGGGIVKKLWRFGTKSFLSSKEADEEYSGVRKGYVRLYVVGKDLCKLEIEANYLNHPLFENLLRLSKEKFGYSYTGALRIACELDLFLHLLHLLNSSNPTTAAHYMQRYI</sequence>
<comment type="similarity">
    <text evidence="1">Belongs to the ARG7 family.</text>
</comment>
<proteinExistence type="inferred from homology"/>
<name>A0A7J7CYT2_TRIWF</name>
<reference evidence="2 3" key="1">
    <citation type="journal article" date="2020" name="Nat. Commun.">
        <title>Genome of Tripterygium wilfordii and identification of cytochrome P450 involved in triptolide biosynthesis.</title>
        <authorList>
            <person name="Tu L."/>
            <person name="Su P."/>
            <person name="Zhang Z."/>
            <person name="Gao L."/>
            <person name="Wang J."/>
            <person name="Hu T."/>
            <person name="Zhou J."/>
            <person name="Zhang Y."/>
            <person name="Zhao Y."/>
            <person name="Liu Y."/>
            <person name="Song Y."/>
            <person name="Tong Y."/>
            <person name="Lu Y."/>
            <person name="Yang J."/>
            <person name="Xu C."/>
            <person name="Jia M."/>
            <person name="Peters R.J."/>
            <person name="Huang L."/>
            <person name="Gao W."/>
        </authorList>
    </citation>
    <scope>NUCLEOTIDE SEQUENCE [LARGE SCALE GENOMIC DNA]</scope>
    <source>
        <strain evidence="3">cv. XIE 37</strain>
        <tissue evidence="2">Leaf</tissue>
    </source>
</reference>
<dbReference type="PANTHER" id="PTHR31374">
    <property type="entry name" value="AUXIN-INDUCED PROTEIN-LIKE-RELATED"/>
    <property type="match status" value="1"/>
</dbReference>
<evidence type="ECO:0000313" key="3">
    <source>
        <dbReference type="Proteomes" id="UP000593562"/>
    </source>
</evidence>
<accession>A0A7J7CYT2</accession>
<dbReference type="Proteomes" id="UP000593562">
    <property type="component" value="Unassembled WGS sequence"/>
</dbReference>
<dbReference type="EMBL" id="JAAARO010000012">
    <property type="protein sequence ID" value="KAF5739265.1"/>
    <property type="molecule type" value="Genomic_DNA"/>
</dbReference>
<protein>
    <submittedName>
        <fullName evidence="2">Uncharacterized protein</fullName>
    </submittedName>
</protein>
<dbReference type="Pfam" id="PF02519">
    <property type="entry name" value="Auxin_inducible"/>
    <property type="match status" value="1"/>
</dbReference>
<evidence type="ECO:0000256" key="1">
    <source>
        <dbReference type="ARBA" id="ARBA00006974"/>
    </source>
</evidence>
<evidence type="ECO:0000313" key="2">
    <source>
        <dbReference type="EMBL" id="KAF5739265.1"/>
    </source>
</evidence>
<dbReference type="AlphaFoldDB" id="A0A7J7CYT2"/>